<name>A0A6L8MFR2_9BURK</name>
<keyword evidence="2" id="KW-0378">Hydrolase</keyword>
<dbReference type="RefSeq" id="WP_161018504.1">
    <property type="nucleotide sequence ID" value="NZ_WWCP01000002.1"/>
</dbReference>
<dbReference type="SUPFAM" id="SSF49785">
    <property type="entry name" value="Galactose-binding domain-like"/>
    <property type="match status" value="1"/>
</dbReference>
<evidence type="ECO:0000256" key="4">
    <source>
        <dbReference type="SAM" id="SignalP"/>
    </source>
</evidence>
<comment type="similarity">
    <text evidence="1">Belongs to the 'GDSL' lipolytic enzyme family.</text>
</comment>
<feature type="chain" id="PRO_5026800582" description="SGNH hydrolase-type esterase domain-containing protein" evidence="4">
    <location>
        <begin position="20"/>
        <end position="442"/>
    </location>
</feature>
<dbReference type="SUPFAM" id="SSF52266">
    <property type="entry name" value="SGNH hydrolase"/>
    <property type="match status" value="1"/>
</dbReference>
<sequence>MKPMLLALMLAGAVLPAHAADSWHFSFDAARPSAGGTVVAPDMQYNRARGFGFESGATVRAEADGKRGAYLTSDQPFFFSADLPEGNYNVTVTLGGAQAATTTVKAELRRLMLEQVATAPGASVIRSFTVNLRTPRIPAVAGVAAGKVDLKEPRETVQEAWAWDRRLTLEFNGDHPAIRAIDITPAQVPTLFLLGDSTVCDQPGEPYNSWGQMLPRFLKPGIAVANHGESGETYRDALARRRLDKILSAMRHGDTVLMQFGHNDQKQIKDGKGGPFTTYKEEIRTHVAAIRAHGGVPVIISPMERRRFDGHGKVVPSLIDYADAARQVADELKVAFIDLNAMSKPFYEALGPALSQRAFAEPEPGRIDNTHHSNYGSYELAQAVLTGMRQAGVPAAAFIADGYGHFDPSRPDPVTAFAVPPSPRFSNETPLGDDNVGTAGRR</sequence>
<dbReference type="GO" id="GO:0016788">
    <property type="term" value="F:hydrolase activity, acting on ester bonds"/>
    <property type="evidence" value="ECO:0007669"/>
    <property type="project" value="UniProtKB-ARBA"/>
</dbReference>
<protein>
    <recommendedName>
        <fullName evidence="5">SGNH hydrolase-type esterase domain-containing protein</fullName>
    </recommendedName>
</protein>
<dbReference type="CDD" id="cd01821">
    <property type="entry name" value="Rhamnogalacturan_acetylesterase_like"/>
    <property type="match status" value="1"/>
</dbReference>
<feature type="signal peptide" evidence="4">
    <location>
        <begin position="1"/>
        <end position="19"/>
    </location>
</feature>
<dbReference type="Proteomes" id="UP000474565">
    <property type="component" value="Unassembled WGS sequence"/>
</dbReference>
<evidence type="ECO:0000256" key="1">
    <source>
        <dbReference type="ARBA" id="ARBA00008668"/>
    </source>
</evidence>
<feature type="region of interest" description="Disordered" evidence="3">
    <location>
        <begin position="418"/>
        <end position="442"/>
    </location>
</feature>
<evidence type="ECO:0000259" key="5">
    <source>
        <dbReference type="Pfam" id="PF13472"/>
    </source>
</evidence>
<dbReference type="InterPro" id="IPR013830">
    <property type="entry name" value="SGNH_hydro"/>
</dbReference>
<dbReference type="Pfam" id="PF13472">
    <property type="entry name" value="Lipase_GDSL_2"/>
    <property type="match status" value="1"/>
</dbReference>
<evidence type="ECO:0000313" key="7">
    <source>
        <dbReference type="Proteomes" id="UP000474565"/>
    </source>
</evidence>
<feature type="domain" description="SGNH hydrolase-type esterase" evidence="5">
    <location>
        <begin position="193"/>
        <end position="347"/>
    </location>
</feature>
<dbReference type="PANTHER" id="PTHR43695">
    <property type="entry name" value="PUTATIVE (AFU_ORTHOLOGUE AFUA_2G17250)-RELATED"/>
    <property type="match status" value="1"/>
</dbReference>
<organism evidence="6 7">
    <name type="scientific">Duganella lactea</name>
    <dbReference type="NCBI Taxonomy" id="2692173"/>
    <lineage>
        <taxon>Bacteria</taxon>
        <taxon>Pseudomonadati</taxon>
        <taxon>Pseudomonadota</taxon>
        <taxon>Betaproteobacteria</taxon>
        <taxon>Burkholderiales</taxon>
        <taxon>Oxalobacteraceae</taxon>
        <taxon>Telluria group</taxon>
        <taxon>Duganella</taxon>
    </lineage>
</organism>
<dbReference type="AlphaFoldDB" id="A0A6L8MFR2"/>
<dbReference type="PANTHER" id="PTHR43695:SF1">
    <property type="entry name" value="RHAMNOGALACTURONAN ACETYLESTERASE"/>
    <property type="match status" value="1"/>
</dbReference>
<gene>
    <name evidence="6" type="ORF">GTP44_03630</name>
</gene>
<dbReference type="InterPro" id="IPR008979">
    <property type="entry name" value="Galactose-bd-like_sf"/>
</dbReference>
<dbReference type="EMBL" id="WWCP01000002">
    <property type="protein sequence ID" value="MYM81051.1"/>
    <property type="molecule type" value="Genomic_DNA"/>
</dbReference>
<dbReference type="InterPro" id="IPR036514">
    <property type="entry name" value="SGNH_hydro_sf"/>
</dbReference>
<evidence type="ECO:0000256" key="3">
    <source>
        <dbReference type="SAM" id="MobiDB-lite"/>
    </source>
</evidence>
<dbReference type="InterPro" id="IPR037459">
    <property type="entry name" value="RhgT-like"/>
</dbReference>
<reference evidence="6 7" key="1">
    <citation type="submission" date="2019-12" db="EMBL/GenBank/DDBJ databases">
        <title>Novel species isolated from a subtropical stream in China.</title>
        <authorList>
            <person name="Lu H."/>
        </authorList>
    </citation>
    <scope>NUCLEOTIDE SEQUENCE [LARGE SCALE GENOMIC DNA]</scope>
    <source>
        <strain evidence="6 7">FT50W</strain>
    </source>
</reference>
<accession>A0A6L8MFR2</accession>
<keyword evidence="4" id="KW-0732">Signal</keyword>
<evidence type="ECO:0000313" key="6">
    <source>
        <dbReference type="EMBL" id="MYM81051.1"/>
    </source>
</evidence>
<evidence type="ECO:0000256" key="2">
    <source>
        <dbReference type="ARBA" id="ARBA00022801"/>
    </source>
</evidence>
<dbReference type="Gene3D" id="3.40.50.1110">
    <property type="entry name" value="SGNH hydrolase"/>
    <property type="match status" value="1"/>
</dbReference>
<comment type="caution">
    <text evidence="6">The sequence shown here is derived from an EMBL/GenBank/DDBJ whole genome shotgun (WGS) entry which is preliminary data.</text>
</comment>
<proteinExistence type="inferred from homology"/>
<dbReference type="Gene3D" id="2.60.120.430">
    <property type="entry name" value="Galactose-binding lectin"/>
    <property type="match status" value="1"/>
</dbReference>